<dbReference type="RefSeq" id="WP_065986387.1">
    <property type="nucleotide sequence ID" value="NZ_MDEN01000049.1"/>
</dbReference>
<dbReference type="OrthoDB" id="6885858at2"/>
<dbReference type="AlphaFoldDB" id="A0A1C2EF21"/>
<proteinExistence type="predicted"/>
<accession>A0A1C2EF21</accession>
<protein>
    <submittedName>
        <fullName evidence="1">Uncharacterized protein</fullName>
    </submittedName>
</protein>
<name>A0A1C2EF21_9PSED</name>
<organism evidence="1 2">
    <name type="scientific">Pseudomonas graminis</name>
    <dbReference type="NCBI Taxonomy" id="158627"/>
    <lineage>
        <taxon>Bacteria</taxon>
        <taxon>Pseudomonadati</taxon>
        <taxon>Pseudomonadota</taxon>
        <taxon>Gammaproteobacteria</taxon>
        <taxon>Pseudomonadales</taxon>
        <taxon>Pseudomonadaceae</taxon>
        <taxon>Pseudomonas</taxon>
    </lineage>
</organism>
<gene>
    <name evidence="1" type="ORF">BBI10_02250</name>
</gene>
<reference evidence="1 2" key="1">
    <citation type="submission" date="2016-08" db="EMBL/GenBank/DDBJ databases">
        <title>Whole genome sequence of Pseudomonas graminis strain UASWS1507, a potential biological control agent for agriculture.</title>
        <authorList>
            <person name="Crovadore J."/>
            <person name="Calmin G."/>
            <person name="Chablais R."/>
            <person name="Cochard B."/>
            <person name="Lefort F."/>
        </authorList>
    </citation>
    <scope>NUCLEOTIDE SEQUENCE [LARGE SCALE GENOMIC DNA]</scope>
    <source>
        <strain evidence="1 2">UASWS1507</strain>
    </source>
</reference>
<evidence type="ECO:0000313" key="2">
    <source>
        <dbReference type="Proteomes" id="UP000095143"/>
    </source>
</evidence>
<dbReference type="EMBL" id="MDEN01000049">
    <property type="protein sequence ID" value="OCX25527.1"/>
    <property type="molecule type" value="Genomic_DNA"/>
</dbReference>
<evidence type="ECO:0000313" key="1">
    <source>
        <dbReference type="EMBL" id="OCX25527.1"/>
    </source>
</evidence>
<sequence>MSIKAGSLNALITSWTPGTPIPRLETIPFADYEDFREQLPEGLEVTDVELIWWTAAAGNSAAELQRVISGVIARQNDWGDFRYHPISDNNGAGRYPQALLLLVLDLLPPGIASAVDEDETYSNGEPLGVAGSIVIQVGIWHQITFELLKMCPREHLPEHLLEHVLGVDLGL</sequence>
<dbReference type="Proteomes" id="UP000095143">
    <property type="component" value="Unassembled WGS sequence"/>
</dbReference>
<comment type="caution">
    <text evidence="1">The sequence shown here is derived from an EMBL/GenBank/DDBJ whole genome shotgun (WGS) entry which is preliminary data.</text>
</comment>